<keyword evidence="2 5" id="KW-0812">Transmembrane</keyword>
<feature type="transmembrane region" description="Helical" evidence="5">
    <location>
        <begin position="346"/>
        <end position="364"/>
    </location>
</feature>
<dbReference type="AlphaFoldDB" id="A0A225DK95"/>
<evidence type="ECO:0000256" key="1">
    <source>
        <dbReference type="ARBA" id="ARBA00004141"/>
    </source>
</evidence>
<dbReference type="Pfam" id="PF00083">
    <property type="entry name" value="Sugar_tr"/>
    <property type="match status" value="1"/>
</dbReference>
<dbReference type="PROSITE" id="PS50850">
    <property type="entry name" value="MFS"/>
    <property type="match status" value="1"/>
</dbReference>
<feature type="domain" description="Major facilitator superfamily (MFS) profile" evidence="6">
    <location>
        <begin position="20"/>
        <end position="492"/>
    </location>
</feature>
<evidence type="ECO:0000259" key="6">
    <source>
        <dbReference type="PROSITE" id="PS50850"/>
    </source>
</evidence>
<dbReference type="Gene3D" id="1.20.1250.20">
    <property type="entry name" value="MFS general substrate transporter like domains"/>
    <property type="match status" value="2"/>
</dbReference>
<proteinExistence type="predicted"/>
<reference evidence="8" key="1">
    <citation type="submission" date="2017-06" db="EMBL/GenBank/DDBJ databases">
        <title>Genome analysis of Fimbriiglobus ruber SP5, the first member of the order Planctomycetales with confirmed chitinolytic capability.</title>
        <authorList>
            <person name="Ravin N.V."/>
            <person name="Rakitin A.L."/>
            <person name="Ivanova A.A."/>
            <person name="Beletsky A.V."/>
            <person name="Kulichevskaya I.S."/>
            <person name="Mardanov A.V."/>
            <person name="Dedysh S.N."/>
        </authorList>
    </citation>
    <scope>NUCLEOTIDE SEQUENCE [LARGE SCALE GENOMIC DNA]</scope>
    <source>
        <strain evidence="8">SP5</strain>
    </source>
</reference>
<accession>A0A225DK95</accession>
<feature type="transmembrane region" description="Helical" evidence="5">
    <location>
        <begin position="195"/>
        <end position="217"/>
    </location>
</feature>
<dbReference type="GO" id="GO:0046943">
    <property type="term" value="F:carboxylic acid transmembrane transporter activity"/>
    <property type="evidence" value="ECO:0007669"/>
    <property type="project" value="TreeGrafter"/>
</dbReference>
<dbReference type="InterPro" id="IPR036259">
    <property type="entry name" value="MFS_trans_sf"/>
</dbReference>
<dbReference type="InterPro" id="IPR005829">
    <property type="entry name" value="Sugar_transporter_CS"/>
</dbReference>
<organism evidence="7 8">
    <name type="scientific">Fimbriiglobus ruber</name>
    <dbReference type="NCBI Taxonomy" id="1908690"/>
    <lineage>
        <taxon>Bacteria</taxon>
        <taxon>Pseudomonadati</taxon>
        <taxon>Planctomycetota</taxon>
        <taxon>Planctomycetia</taxon>
        <taxon>Gemmatales</taxon>
        <taxon>Gemmataceae</taxon>
        <taxon>Fimbriiglobus</taxon>
    </lineage>
</organism>
<evidence type="ECO:0000256" key="4">
    <source>
        <dbReference type="ARBA" id="ARBA00023136"/>
    </source>
</evidence>
<dbReference type="RefSeq" id="WP_238602982.1">
    <property type="nucleotide sequence ID" value="NZ_NIDE01000017.1"/>
</dbReference>
<evidence type="ECO:0000256" key="3">
    <source>
        <dbReference type="ARBA" id="ARBA00022989"/>
    </source>
</evidence>
<protein>
    <submittedName>
        <fullName evidence="7">4-hydroxybenzoate transporter</fullName>
    </submittedName>
</protein>
<dbReference type="PROSITE" id="PS00216">
    <property type="entry name" value="SUGAR_TRANSPORT_1"/>
    <property type="match status" value="1"/>
</dbReference>
<dbReference type="PANTHER" id="PTHR23508">
    <property type="entry name" value="CARBOXYLIC ACID TRANSPORTER PROTEIN HOMOLOG"/>
    <property type="match status" value="1"/>
</dbReference>
<sequence>MSSTAPGSSPGLSPVVRFLVLAVASIGFLFDTYELLMLPVIAGPALSELLQVPANNPLVRQWVGWMLWSAAVCGGLFGLLGGFLIDRFGRKTVMVGSILLYSLSPLAAAFSSEAWMLLVFRCTTFIGICVEFVAAITWLAELFEDRRTRELAIGWTQAFASVGGLLVTGANALTAKYAADLPALPVEAPLNAHAGWRYTLISGLIPGALILMLMPFVPESQAWLARKRAGTLRRPRFGELFAPGLVRTTLVATALSACAYAGAFGALQLTPAQVVPGLPELAEHQKALQPLAKEAAALNGKLNQTPRESDERKDLIKQIVANRKQQEPHAKPITEKGTEAQFWQEIGGLAGRIVLAVLVVVIASRRTLLRVFLLPGLVMFPLTYYYLFQQQPDVFVYGVFLCGLCTVAQFSYFGEYLPKAFPLHLRGTGGSFATNVGGRMIGTSASLLTTAVVAPLLPGSTFVQVATGAAIVGGGVYVIGLLLSFVLPEPKEETLVKAE</sequence>
<dbReference type="InterPro" id="IPR005828">
    <property type="entry name" value="MFS_sugar_transport-like"/>
</dbReference>
<dbReference type="SUPFAM" id="SSF103473">
    <property type="entry name" value="MFS general substrate transporter"/>
    <property type="match status" value="2"/>
</dbReference>
<feature type="transmembrane region" description="Helical" evidence="5">
    <location>
        <begin position="436"/>
        <end position="457"/>
    </location>
</feature>
<name>A0A225DK95_9BACT</name>
<dbReference type="EMBL" id="NIDE01000017">
    <property type="protein sequence ID" value="OWK36805.1"/>
    <property type="molecule type" value="Genomic_DNA"/>
</dbReference>
<dbReference type="Proteomes" id="UP000214646">
    <property type="component" value="Unassembled WGS sequence"/>
</dbReference>
<comment type="caution">
    <text evidence="7">The sequence shown here is derived from an EMBL/GenBank/DDBJ whole genome shotgun (WGS) entry which is preliminary data.</text>
</comment>
<comment type="subcellular location">
    <subcellularLocation>
        <location evidence="1">Membrane</location>
        <topology evidence="1">Multi-pass membrane protein</topology>
    </subcellularLocation>
</comment>
<dbReference type="GO" id="GO:0005886">
    <property type="term" value="C:plasma membrane"/>
    <property type="evidence" value="ECO:0007669"/>
    <property type="project" value="TreeGrafter"/>
</dbReference>
<evidence type="ECO:0000313" key="8">
    <source>
        <dbReference type="Proteomes" id="UP000214646"/>
    </source>
</evidence>
<feature type="transmembrane region" description="Helical" evidence="5">
    <location>
        <begin position="92"/>
        <end position="112"/>
    </location>
</feature>
<feature type="transmembrane region" description="Helical" evidence="5">
    <location>
        <begin position="371"/>
        <end position="388"/>
    </location>
</feature>
<evidence type="ECO:0000256" key="2">
    <source>
        <dbReference type="ARBA" id="ARBA00022692"/>
    </source>
</evidence>
<feature type="transmembrane region" description="Helical" evidence="5">
    <location>
        <begin position="463"/>
        <end position="487"/>
    </location>
</feature>
<keyword evidence="8" id="KW-1185">Reference proteome</keyword>
<gene>
    <name evidence="7" type="ORF">FRUB_09368</name>
</gene>
<dbReference type="InterPro" id="IPR020846">
    <property type="entry name" value="MFS_dom"/>
</dbReference>
<evidence type="ECO:0000313" key="7">
    <source>
        <dbReference type="EMBL" id="OWK36805.1"/>
    </source>
</evidence>
<feature type="transmembrane region" description="Helical" evidence="5">
    <location>
        <begin position="62"/>
        <end position="85"/>
    </location>
</feature>
<keyword evidence="4 5" id="KW-0472">Membrane</keyword>
<keyword evidence="3 5" id="KW-1133">Transmembrane helix</keyword>
<evidence type="ECO:0000256" key="5">
    <source>
        <dbReference type="SAM" id="Phobius"/>
    </source>
</evidence>
<feature type="transmembrane region" description="Helical" evidence="5">
    <location>
        <begin position="18"/>
        <end position="42"/>
    </location>
</feature>
<feature type="transmembrane region" description="Helical" evidence="5">
    <location>
        <begin position="394"/>
        <end position="415"/>
    </location>
</feature>
<feature type="transmembrane region" description="Helical" evidence="5">
    <location>
        <begin position="152"/>
        <end position="175"/>
    </location>
</feature>
<feature type="transmembrane region" description="Helical" evidence="5">
    <location>
        <begin position="118"/>
        <end position="140"/>
    </location>
</feature>
<dbReference type="PANTHER" id="PTHR23508:SF10">
    <property type="entry name" value="CARBOXYLIC ACID TRANSPORTER PROTEIN HOMOLOG"/>
    <property type="match status" value="1"/>
</dbReference>